<evidence type="ECO:0000256" key="1">
    <source>
        <dbReference type="SAM" id="Phobius"/>
    </source>
</evidence>
<dbReference type="Proteomes" id="UP001519310">
    <property type="component" value="Unassembled WGS sequence"/>
</dbReference>
<comment type="caution">
    <text evidence="2">The sequence shown here is derived from an EMBL/GenBank/DDBJ whole genome shotgun (WGS) entry which is preliminary data.</text>
</comment>
<proteinExistence type="predicted"/>
<dbReference type="EMBL" id="JAGGLQ010000019">
    <property type="protein sequence ID" value="MBP2040829.1"/>
    <property type="molecule type" value="Genomic_DNA"/>
</dbReference>
<organism evidence="2 3">
    <name type="scientific">Streptomyces avidinii</name>
    <dbReference type="NCBI Taxonomy" id="1895"/>
    <lineage>
        <taxon>Bacteria</taxon>
        <taxon>Bacillati</taxon>
        <taxon>Actinomycetota</taxon>
        <taxon>Actinomycetes</taxon>
        <taxon>Kitasatosporales</taxon>
        <taxon>Streptomycetaceae</taxon>
        <taxon>Streptomyces</taxon>
    </lineage>
</organism>
<feature type="transmembrane region" description="Helical" evidence="1">
    <location>
        <begin position="151"/>
        <end position="170"/>
    </location>
</feature>
<keyword evidence="1" id="KW-0472">Membrane</keyword>
<feature type="transmembrane region" description="Helical" evidence="1">
    <location>
        <begin position="284"/>
        <end position="305"/>
    </location>
</feature>
<feature type="transmembrane region" description="Helical" evidence="1">
    <location>
        <begin position="250"/>
        <end position="272"/>
    </location>
</feature>
<evidence type="ECO:0000313" key="2">
    <source>
        <dbReference type="EMBL" id="MBP2040829.1"/>
    </source>
</evidence>
<feature type="transmembrane region" description="Helical" evidence="1">
    <location>
        <begin position="218"/>
        <end position="238"/>
    </location>
</feature>
<protein>
    <submittedName>
        <fullName evidence="2">Uncharacterized protein</fullName>
    </submittedName>
</protein>
<keyword evidence="3" id="KW-1185">Reference proteome</keyword>
<name>A0ABS4LFF0_STRAV</name>
<gene>
    <name evidence="2" type="ORF">J2Z77_006684</name>
</gene>
<keyword evidence="1" id="KW-0812">Transmembrane</keyword>
<feature type="transmembrane region" description="Helical" evidence="1">
    <location>
        <begin position="117"/>
        <end position="139"/>
    </location>
</feature>
<reference evidence="2 3" key="1">
    <citation type="submission" date="2021-03" db="EMBL/GenBank/DDBJ databases">
        <title>Genomic Encyclopedia of Type Strains, Phase IV (KMG-IV): sequencing the most valuable type-strain genomes for metagenomic binning, comparative biology and taxonomic classification.</title>
        <authorList>
            <person name="Goeker M."/>
        </authorList>
    </citation>
    <scope>NUCLEOTIDE SEQUENCE [LARGE SCALE GENOMIC DNA]</scope>
    <source>
        <strain evidence="2 3">DSM 40526</strain>
    </source>
</reference>
<feature type="transmembrane region" description="Helical" evidence="1">
    <location>
        <begin position="46"/>
        <end position="69"/>
    </location>
</feature>
<keyword evidence="1" id="KW-1133">Transmembrane helix</keyword>
<sequence>MSALRTWHRPLTLFAAVMAVWAVGSAVGLAVDDRMLVGAPIWAKPFKFAVSFVGYSLSLAWMISLAVAARPRLRRPAWWAGTVVAAASLVEMLLITGQAARGRQSHFNQRTPFDAQVYSAMAATVVVLWTATLVIAVLLFRFRTADRATTWSIRIAAVLALAGAGLGFLMTTPTEAQLAVDGAPVVGAHSVGVPDGGPAMALTGWSTTGGDLRIPHFFGMHALQLLPLLVLVLAALAGRFALLRRERVRLGLTLVASGVYAATFALVTWQALRGQALVHPDGTTLGAAAAILAAGVLGVVAVLLLGRGAAPVEEGHGHAGGEVVAGDLGAHRQGDEVVGPGTQLR</sequence>
<feature type="transmembrane region" description="Helical" evidence="1">
    <location>
        <begin position="76"/>
        <end position="97"/>
    </location>
</feature>
<evidence type="ECO:0000313" key="3">
    <source>
        <dbReference type="Proteomes" id="UP001519310"/>
    </source>
</evidence>
<accession>A0ABS4LFF0</accession>